<feature type="non-terminal residue" evidence="2">
    <location>
        <position position="62"/>
    </location>
</feature>
<name>A0A1X2H8Y0_SYNRA</name>
<evidence type="ECO:0000259" key="1">
    <source>
        <dbReference type="Pfam" id="PF13532"/>
    </source>
</evidence>
<dbReference type="PANTHER" id="PTHR21052:SF0">
    <property type="entry name" value="ALPHA-KETOGLUTARATE-DEPENDENT DIOXYGENASE ALKB HOMOLOG 7, MITOCHONDRIAL"/>
    <property type="match status" value="1"/>
</dbReference>
<feature type="non-terminal residue" evidence="2">
    <location>
        <position position="1"/>
    </location>
</feature>
<reference evidence="2 3" key="1">
    <citation type="submission" date="2016-07" db="EMBL/GenBank/DDBJ databases">
        <title>Pervasive Adenine N6-methylation of Active Genes in Fungi.</title>
        <authorList>
            <consortium name="DOE Joint Genome Institute"/>
            <person name="Mondo S.J."/>
            <person name="Dannebaum R.O."/>
            <person name="Kuo R.C."/>
            <person name="Labutti K."/>
            <person name="Haridas S."/>
            <person name="Kuo A."/>
            <person name="Salamov A."/>
            <person name="Ahrendt S.R."/>
            <person name="Lipzen A."/>
            <person name="Sullivan W."/>
            <person name="Andreopoulos W.B."/>
            <person name="Clum A."/>
            <person name="Lindquist E."/>
            <person name="Daum C."/>
            <person name="Ramamoorthy G.K."/>
            <person name="Gryganskyi A."/>
            <person name="Culley D."/>
            <person name="Magnuson J.K."/>
            <person name="James T.Y."/>
            <person name="O'Malley M.A."/>
            <person name="Stajich J.E."/>
            <person name="Spatafora J.W."/>
            <person name="Visel A."/>
            <person name="Grigoriev I.V."/>
        </authorList>
    </citation>
    <scope>NUCLEOTIDE SEQUENCE [LARGE SCALE GENOMIC DNA]</scope>
    <source>
        <strain evidence="2 3">NRRL 2496</strain>
    </source>
</reference>
<accession>A0A1X2H8Y0</accession>
<dbReference type="GO" id="GO:0006974">
    <property type="term" value="P:DNA damage response"/>
    <property type="evidence" value="ECO:0007669"/>
    <property type="project" value="InterPro"/>
</dbReference>
<dbReference type="Proteomes" id="UP000242180">
    <property type="component" value="Unassembled WGS sequence"/>
</dbReference>
<dbReference type="InterPro" id="IPR032870">
    <property type="entry name" value="ALKBH7-like"/>
</dbReference>
<dbReference type="InParanoid" id="A0A1X2H8Y0"/>
<dbReference type="OMA" id="WSHGIPE"/>
<proteinExistence type="predicted"/>
<gene>
    <name evidence="2" type="ORF">BCR43DRAFT_419164</name>
</gene>
<dbReference type="EMBL" id="MCGN01000007">
    <property type="protein sequence ID" value="ORY94530.1"/>
    <property type="molecule type" value="Genomic_DNA"/>
</dbReference>
<comment type="caution">
    <text evidence="2">The sequence shown here is derived from an EMBL/GenBank/DDBJ whole genome shotgun (WGS) entry which is preliminary data.</text>
</comment>
<dbReference type="GO" id="GO:0005759">
    <property type="term" value="C:mitochondrial matrix"/>
    <property type="evidence" value="ECO:0007669"/>
    <property type="project" value="TreeGrafter"/>
</dbReference>
<keyword evidence="3" id="KW-1185">Reference proteome</keyword>
<dbReference type="SUPFAM" id="SSF51197">
    <property type="entry name" value="Clavaminate synthase-like"/>
    <property type="match status" value="1"/>
</dbReference>
<feature type="domain" description="Alpha-ketoglutarate-dependent dioxygenase AlkB-like" evidence="1">
    <location>
        <begin position="5"/>
        <end position="60"/>
    </location>
</feature>
<evidence type="ECO:0000313" key="3">
    <source>
        <dbReference type="Proteomes" id="UP000242180"/>
    </source>
</evidence>
<dbReference type="AlphaFoldDB" id="A0A1X2H8Y0"/>
<evidence type="ECO:0000313" key="2">
    <source>
        <dbReference type="EMBL" id="ORY94530.1"/>
    </source>
</evidence>
<dbReference type="PANTHER" id="PTHR21052">
    <property type="entry name" value="SPERMATOGENESIS ASSOCIATED 11-RELATED"/>
    <property type="match status" value="1"/>
</dbReference>
<dbReference type="OrthoDB" id="412814at2759"/>
<dbReference type="Gene3D" id="2.60.120.590">
    <property type="entry name" value="Alpha-ketoglutarate-dependent dioxygenase AlkB-like"/>
    <property type="match status" value="1"/>
</dbReference>
<dbReference type="GO" id="GO:0006631">
    <property type="term" value="P:fatty acid metabolic process"/>
    <property type="evidence" value="ECO:0007669"/>
    <property type="project" value="TreeGrafter"/>
</dbReference>
<protein>
    <recommendedName>
        <fullName evidence="1">Alpha-ketoglutarate-dependent dioxygenase AlkB-like domain-containing protein</fullName>
    </recommendedName>
</protein>
<dbReference type="InterPro" id="IPR027450">
    <property type="entry name" value="AlkB-like"/>
</dbReference>
<organism evidence="2 3">
    <name type="scientific">Syncephalastrum racemosum</name>
    <name type="common">Filamentous fungus</name>
    <dbReference type="NCBI Taxonomy" id="13706"/>
    <lineage>
        <taxon>Eukaryota</taxon>
        <taxon>Fungi</taxon>
        <taxon>Fungi incertae sedis</taxon>
        <taxon>Mucoromycota</taxon>
        <taxon>Mucoromycotina</taxon>
        <taxon>Mucoromycetes</taxon>
        <taxon>Mucorales</taxon>
        <taxon>Syncephalastraceae</taxon>
        <taxon>Syncephalastrum</taxon>
    </lineage>
</organism>
<sequence>KTSEQEDNKDKIAIILRPGDVLAMAGPARYEWSHGIPERIVDEIGDEIIQRKTRISITLRRM</sequence>
<dbReference type="Pfam" id="PF13532">
    <property type="entry name" value="2OG-FeII_Oxy_2"/>
    <property type="match status" value="1"/>
</dbReference>
<dbReference type="InterPro" id="IPR037151">
    <property type="entry name" value="AlkB-like_sf"/>
</dbReference>